<feature type="region of interest" description="Disordered" evidence="1">
    <location>
        <begin position="1"/>
        <end position="25"/>
    </location>
</feature>
<dbReference type="VEuPathDB" id="FungiDB:CC1G_14849"/>
<dbReference type="OMA" id="ICSAKYW"/>
<dbReference type="STRING" id="240176.D6RNR0"/>
<dbReference type="AlphaFoldDB" id="D6RNR0"/>
<dbReference type="RefSeq" id="XP_002910872.1">
    <property type="nucleotide sequence ID" value="XM_002910826.1"/>
</dbReference>
<evidence type="ECO:0000256" key="1">
    <source>
        <dbReference type="SAM" id="MobiDB-lite"/>
    </source>
</evidence>
<keyword evidence="2" id="KW-1133">Transmembrane helix</keyword>
<keyword evidence="4" id="KW-1185">Reference proteome</keyword>
<gene>
    <name evidence="3" type="ORF">CC1G_14849</name>
</gene>
<dbReference type="GeneID" id="9378790"/>
<dbReference type="InParanoid" id="D6RNR0"/>
<reference evidence="3 4" key="1">
    <citation type="journal article" date="2010" name="Proc. Natl. Acad. Sci. U.S.A.">
        <title>Insights into evolution of multicellular fungi from the assembled chromosomes of the mushroom Coprinopsis cinerea (Coprinus cinereus).</title>
        <authorList>
            <person name="Stajich J.E."/>
            <person name="Wilke S.K."/>
            <person name="Ahren D."/>
            <person name="Au C.H."/>
            <person name="Birren B.W."/>
            <person name="Borodovsky M."/>
            <person name="Burns C."/>
            <person name="Canback B."/>
            <person name="Casselton L.A."/>
            <person name="Cheng C.K."/>
            <person name="Deng J."/>
            <person name="Dietrich F.S."/>
            <person name="Fargo D.C."/>
            <person name="Farman M.L."/>
            <person name="Gathman A.C."/>
            <person name="Goldberg J."/>
            <person name="Guigo R."/>
            <person name="Hoegger P.J."/>
            <person name="Hooker J.B."/>
            <person name="Huggins A."/>
            <person name="James T.Y."/>
            <person name="Kamada T."/>
            <person name="Kilaru S."/>
            <person name="Kodira C."/>
            <person name="Kues U."/>
            <person name="Kupfer D."/>
            <person name="Kwan H.S."/>
            <person name="Lomsadze A."/>
            <person name="Li W."/>
            <person name="Lilly W.W."/>
            <person name="Ma L.J."/>
            <person name="Mackey A.J."/>
            <person name="Manning G."/>
            <person name="Martin F."/>
            <person name="Muraguchi H."/>
            <person name="Natvig D.O."/>
            <person name="Palmerini H."/>
            <person name="Ramesh M.A."/>
            <person name="Rehmeyer C.J."/>
            <person name="Roe B.A."/>
            <person name="Shenoy N."/>
            <person name="Stanke M."/>
            <person name="Ter-Hovhannisyan V."/>
            <person name="Tunlid A."/>
            <person name="Velagapudi R."/>
            <person name="Vision T.J."/>
            <person name="Zeng Q."/>
            <person name="Zolan M.E."/>
            <person name="Pukkila P.J."/>
        </authorList>
    </citation>
    <scope>NUCLEOTIDE SEQUENCE [LARGE SCALE GENOMIC DNA]</scope>
    <source>
        <strain evidence="4">Okayama-7 / 130 / ATCC MYA-4618 / FGSC 9003</strain>
    </source>
</reference>
<dbReference type="Proteomes" id="UP000001861">
    <property type="component" value="Unassembled WGS sequence"/>
</dbReference>
<sequence>MPVPDAHTRSKISLDPSKSHTPSSISSKTLPRVVLANVLFVVAIQTTKEWLLDYDVGAFWVLMRVLACGGLGALVWEGVTGQVKKRKSIEWSALAMASLLVFLQYGTLFTALYRLPSARVVLFSHFSTYLITTVINFPSASSPF</sequence>
<organism evidence="3 4">
    <name type="scientific">Coprinopsis cinerea (strain Okayama-7 / 130 / ATCC MYA-4618 / FGSC 9003)</name>
    <name type="common">Inky cap fungus</name>
    <name type="synonym">Hormographiella aspergillata</name>
    <dbReference type="NCBI Taxonomy" id="240176"/>
    <lineage>
        <taxon>Eukaryota</taxon>
        <taxon>Fungi</taxon>
        <taxon>Dikarya</taxon>
        <taxon>Basidiomycota</taxon>
        <taxon>Agaricomycotina</taxon>
        <taxon>Agaricomycetes</taxon>
        <taxon>Agaricomycetidae</taxon>
        <taxon>Agaricales</taxon>
        <taxon>Agaricineae</taxon>
        <taxon>Psathyrellaceae</taxon>
        <taxon>Coprinopsis</taxon>
    </lineage>
</organism>
<feature type="transmembrane region" description="Helical" evidence="2">
    <location>
        <begin position="58"/>
        <end position="79"/>
    </location>
</feature>
<keyword evidence="2" id="KW-0472">Membrane</keyword>
<dbReference type="OrthoDB" id="78669at2759"/>
<name>D6RNR0_COPC7</name>
<evidence type="ECO:0008006" key="5">
    <source>
        <dbReference type="Google" id="ProtNLM"/>
    </source>
</evidence>
<accession>D6RNR0</accession>
<comment type="caution">
    <text evidence="3">The sequence shown here is derived from an EMBL/GenBank/DDBJ whole genome shotgun (WGS) entry which is preliminary data.</text>
</comment>
<evidence type="ECO:0000313" key="3">
    <source>
        <dbReference type="EMBL" id="EFI27378.1"/>
    </source>
</evidence>
<feature type="transmembrane region" description="Helical" evidence="2">
    <location>
        <begin position="91"/>
        <end position="112"/>
    </location>
</feature>
<dbReference type="HOGENOM" id="CLU_1796372_0_0_1"/>
<dbReference type="KEGG" id="cci:CC1G_14849"/>
<evidence type="ECO:0000313" key="4">
    <source>
        <dbReference type="Proteomes" id="UP000001861"/>
    </source>
</evidence>
<dbReference type="eggNOG" id="KOG1484">
    <property type="taxonomic scope" value="Eukaryota"/>
</dbReference>
<evidence type="ECO:0000256" key="2">
    <source>
        <dbReference type="SAM" id="Phobius"/>
    </source>
</evidence>
<dbReference type="EMBL" id="AACS02000007">
    <property type="protein sequence ID" value="EFI27378.1"/>
    <property type="molecule type" value="Genomic_DNA"/>
</dbReference>
<keyword evidence="2" id="KW-0812">Transmembrane</keyword>
<protein>
    <recommendedName>
        <fullName evidence="5">EamA domain-containing protein</fullName>
    </recommendedName>
</protein>
<proteinExistence type="predicted"/>